<proteinExistence type="predicted"/>
<dbReference type="GO" id="GO:0016887">
    <property type="term" value="F:ATP hydrolysis activity"/>
    <property type="evidence" value="ECO:0007669"/>
    <property type="project" value="InterPro"/>
</dbReference>
<name>A0A348AJM5_9FIRM</name>
<dbReference type="InterPro" id="IPR027417">
    <property type="entry name" value="P-loop_NTPase"/>
</dbReference>
<dbReference type="PROSITE" id="PS00211">
    <property type="entry name" value="ABC_TRANSPORTER_1"/>
    <property type="match status" value="2"/>
</dbReference>
<evidence type="ECO:0000259" key="3">
    <source>
        <dbReference type="PROSITE" id="PS50893"/>
    </source>
</evidence>
<dbReference type="AlphaFoldDB" id="A0A348AJM5"/>
<protein>
    <submittedName>
        <fullName evidence="4">Putative ABC transporter ATP-binding protein YbhF</fullName>
    </submittedName>
</protein>
<feature type="domain" description="ABC transporter" evidence="3">
    <location>
        <begin position="340"/>
        <end position="569"/>
    </location>
</feature>
<dbReference type="InterPro" id="IPR003593">
    <property type="entry name" value="AAA+_ATPase"/>
</dbReference>
<dbReference type="KEGG" id="mana:MAMMFC1_01944"/>
<organism evidence="4 5">
    <name type="scientific">Methylomusa anaerophila</name>
    <dbReference type="NCBI Taxonomy" id="1930071"/>
    <lineage>
        <taxon>Bacteria</taxon>
        <taxon>Bacillati</taxon>
        <taxon>Bacillota</taxon>
        <taxon>Negativicutes</taxon>
        <taxon>Selenomonadales</taxon>
        <taxon>Sporomusaceae</taxon>
        <taxon>Methylomusa</taxon>
    </lineage>
</organism>
<dbReference type="RefSeq" id="WP_126308317.1">
    <property type="nucleotide sequence ID" value="NZ_AP018449.1"/>
</dbReference>
<dbReference type="SMART" id="SM00382">
    <property type="entry name" value="AAA"/>
    <property type="match status" value="2"/>
</dbReference>
<keyword evidence="1" id="KW-0547">Nucleotide-binding</keyword>
<dbReference type="EMBL" id="AP018449">
    <property type="protein sequence ID" value="BBB91273.1"/>
    <property type="molecule type" value="Genomic_DNA"/>
</dbReference>
<dbReference type="Pfam" id="PF00005">
    <property type="entry name" value="ABC_tran"/>
    <property type="match status" value="2"/>
</dbReference>
<evidence type="ECO:0000313" key="5">
    <source>
        <dbReference type="Proteomes" id="UP000276437"/>
    </source>
</evidence>
<dbReference type="PANTHER" id="PTHR43038:SF3">
    <property type="entry name" value="ABC TRANSPORTER G FAMILY MEMBER 20 ISOFORM X1"/>
    <property type="match status" value="1"/>
</dbReference>
<dbReference type="PANTHER" id="PTHR43038">
    <property type="entry name" value="ATP-BINDING CASSETTE, SUB-FAMILY H, MEMBER 1"/>
    <property type="match status" value="1"/>
</dbReference>
<dbReference type="InterPro" id="IPR017871">
    <property type="entry name" value="ABC_transporter-like_CS"/>
</dbReference>
<accession>A0A348AJM5</accession>
<dbReference type="CDD" id="cd03230">
    <property type="entry name" value="ABC_DR_subfamily_A"/>
    <property type="match status" value="2"/>
</dbReference>
<dbReference type="Proteomes" id="UP000276437">
    <property type="component" value="Chromosome"/>
</dbReference>
<dbReference type="PROSITE" id="PS50893">
    <property type="entry name" value="ABC_TRANSPORTER_2"/>
    <property type="match status" value="2"/>
</dbReference>
<dbReference type="GO" id="GO:0005524">
    <property type="term" value="F:ATP binding"/>
    <property type="evidence" value="ECO:0007669"/>
    <property type="project" value="UniProtKB-KW"/>
</dbReference>
<sequence>MNPVIHLAGLTRHFDGLVAVDQVDLQVFPGEIFGLVGPDGAGKTTTIRMLLGIIEPSAGSVAVLDQGSLENIKESIGYVPQKFSLYGDLTVIENIRLIGSLYGAGSAGIEQRAKEILTFTKLLPFKDRLADNLSGGMKQKLALAAGLMHKPKIFFLDEPTSGVDPVSRREFWQMLYGLNKEGMTIVVSTPYMDEAELCTRIAFMHHGHIVSCDPPAKIKQSFPFHLLELSTGSKDVRHHLPAALIHDVNAFGDKYHLVVSDPAAAMAAVREALGKAGILIESLGEIEAALEDVFVSLASQPAKAADDLPAANTGIPIAAVPEKAAVKCPKDDCSLYEYAVETYNLTRKFGNFTAVNSVNLKIKRGSIYGFLGPNGSGKSTTIRMLCGILTPTAGNGTILGVDLAKEGEAIKSFIGYMSQKFSLYDDLTVKENLDFYAGLYSLTGRQKDGRINEMLQMAGLEDREKELTVNLAGGWKQRLALGCSILHNPPILFLDEPTGGVDPKSRRMFWDIIYKLAAQGTTVMVTTHFMDEAEHCDEIGFIFEGSLIAADTPARLKQSIKGTLIRINHPDPMALLSEVTAHKLPFIDVYAQGAGLHALVRPEDMPAWETYPYKVISPSLEDVFVHYVKSNRKELSA</sequence>
<dbReference type="SUPFAM" id="SSF52540">
    <property type="entry name" value="P-loop containing nucleoside triphosphate hydrolases"/>
    <property type="match status" value="2"/>
</dbReference>
<dbReference type="Gene3D" id="3.40.50.300">
    <property type="entry name" value="P-loop containing nucleotide triphosphate hydrolases"/>
    <property type="match status" value="2"/>
</dbReference>
<dbReference type="OrthoDB" id="9804819at2"/>
<evidence type="ECO:0000256" key="2">
    <source>
        <dbReference type="ARBA" id="ARBA00022840"/>
    </source>
</evidence>
<evidence type="ECO:0000256" key="1">
    <source>
        <dbReference type="ARBA" id="ARBA00022741"/>
    </source>
</evidence>
<dbReference type="InterPro" id="IPR003439">
    <property type="entry name" value="ABC_transporter-like_ATP-bd"/>
</dbReference>
<gene>
    <name evidence="4" type="primary">ybhF_4</name>
    <name evidence="4" type="ORF">MAMMFC1_01944</name>
</gene>
<reference evidence="4 5" key="1">
    <citation type="journal article" date="2018" name="Int. J. Syst. Evol. Microbiol.">
        <title>Methylomusa anaerophila gen. nov., sp. nov., an anaerobic methanol-utilizing bacterium isolated from a microbial fuel cell.</title>
        <authorList>
            <person name="Amano N."/>
            <person name="Yamamuro A."/>
            <person name="Miyahara M."/>
            <person name="Kouzuma A."/>
            <person name="Abe T."/>
            <person name="Watanabe K."/>
        </authorList>
    </citation>
    <scope>NUCLEOTIDE SEQUENCE [LARGE SCALE GENOMIC DNA]</scope>
    <source>
        <strain evidence="4 5">MMFC1</strain>
    </source>
</reference>
<feature type="domain" description="ABC transporter" evidence="3">
    <location>
        <begin position="5"/>
        <end position="231"/>
    </location>
</feature>
<evidence type="ECO:0000313" key="4">
    <source>
        <dbReference type="EMBL" id="BBB91273.1"/>
    </source>
</evidence>
<keyword evidence="2 4" id="KW-0067">ATP-binding</keyword>
<keyword evidence="5" id="KW-1185">Reference proteome</keyword>